<evidence type="ECO:0000256" key="1">
    <source>
        <dbReference type="SAM" id="Coils"/>
    </source>
</evidence>
<sequence length="93" mass="10825">MNTPNQNDNDNDIRQITSELEAIEQRLQAILETLNAEIKHTDHALKRFQDEMRAVEKREARASLWYKRLAFIIVGLFLLSMLVLILKAKFEAA</sequence>
<dbReference type="RefSeq" id="WP_003798186.1">
    <property type="nucleotide sequence ID" value="NZ_GG665873.1"/>
</dbReference>
<gene>
    <name evidence="3" type="ORF">GCWU000324_02719</name>
</gene>
<keyword evidence="2" id="KW-0472">Membrane</keyword>
<dbReference type="GeneID" id="84905464"/>
<dbReference type="HOGENOM" id="CLU_2395799_0_0_4"/>
<accession>C4GLZ5</accession>
<protein>
    <submittedName>
        <fullName evidence="3">Uncharacterized protein</fullName>
    </submittedName>
</protein>
<comment type="caution">
    <text evidence="3">The sequence shown here is derived from an EMBL/GenBank/DDBJ whole genome shotgun (WGS) entry which is preliminary data.</text>
</comment>
<name>C4GLZ5_9NEIS</name>
<keyword evidence="1" id="KW-0175">Coiled coil</keyword>
<keyword evidence="2" id="KW-0812">Transmembrane</keyword>
<dbReference type="AlphaFoldDB" id="C4GLZ5"/>
<organism evidence="3 4">
    <name type="scientific">Kingella oralis ATCC 51147</name>
    <dbReference type="NCBI Taxonomy" id="629741"/>
    <lineage>
        <taxon>Bacteria</taxon>
        <taxon>Pseudomonadati</taxon>
        <taxon>Pseudomonadota</taxon>
        <taxon>Betaproteobacteria</taxon>
        <taxon>Neisseriales</taxon>
        <taxon>Neisseriaceae</taxon>
        <taxon>Kingella</taxon>
    </lineage>
</organism>
<evidence type="ECO:0000313" key="4">
    <source>
        <dbReference type="Proteomes" id="UP000003009"/>
    </source>
</evidence>
<dbReference type="EMBL" id="ACJW02000005">
    <property type="protein sequence ID" value="EEP67146.1"/>
    <property type="molecule type" value="Genomic_DNA"/>
</dbReference>
<keyword evidence="2" id="KW-1133">Transmembrane helix</keyword>
<reference evidence="3" key="1">
    <citation type="submission" date="2009-04" db="EMBL/GenBank/DDBJ databases">
        <authorList>
            <person name="Weinstock G."/>
            <person name="Sodergren E."/>
            <person name="Clifton S."/>
            <person name="Fulton L."/>
            <person name="Fulton B."/>
            <person name="Courtney L."/>
            <person name="Fronick C."/>
            <person name="Harrison M."/>
            <person name="Strong C."/>
            <person name="Farmer C."/>
            <person name="Delahaunty K."/>
            <person name="Markovic C."/>
            <person name="Hall O."/>
            <person name="Minx P."/>
            <person name="Tomlinson C."/>
            <person name="Mitreva M."/>
            <person name="Nelson J."/>
            <person name="Hou S."/>
            <person name="Wollam A."/>
            <person name="Pepin K.H."/>
            <person name="Johnson M."/>
            <person name="Bhonagiri V."/>
            <person name="Nash W.E."/>
            <person name="Warren W."/>
            <person name="Chinwalla A."/>
            <person name="Mardis E.R."/>
            <person name="Wilson R.K."/>
        </authorList>
    </citation>
    <scope>NUCLEOTIDE SEQUENCE [LARGE SCALE GENOMIC DNA]</scope>
    <source>
        <strain evidence="3">ATCC 51147</strain>
    </source>
</reference>
<proteinExistence type="predicted"/>
<feature type="coiled-coil region" evidence="1">
    <location>
        <begin position="13"/>
        <end position="58"/>
    </location>
</feature>
<dbReference type="Proteomes" id="UP000003009">
    <property type="component" value="Unassembled WGS sequence"/>
</dbReference>
<feature type="transmembrane region" description="Helical" evidence="2">
    <location>
        <begin position="65"/>
        <end position="86"/>
    </location>
</feature>
<keyword evidence="4" id="KW-1185">Reference proteome</keyword>
<evidence type="ECO:0000313" key="3">
    <source>
        <dbReference type="EMBL" id="EEP67146.1"/>
    </source>
</evidence>
<evidence type="ECO:0000256" key="2">
    <source>
        <dbReference type="SAM" id="Phobius"/>
    </source>
</evidence>